<dbReference type="Gene3D" id="3.10.180.10">
    <property type="entry name" value="2,3-Dihydroxybiphenyl 1,2-Dioxygenase, domain 1"/>
    <property type="match status" value="1"/>
</dbReference>
<dbReference type="Pfam" id="PF18711">
    <property type="entry name" value="TxDE"/>
    <property type="match status" value="1"/>
</dbReference>
<dbReference type="EMBL" id="CP019640">
    <property type="protein sequence ID" value="AQQ54957.1"/>
    <property type="molecule type" value="Genomic_DNA"/>
</dbReference>
<sequence length="545" mass="61386">MFKKVTLYTNKLKEMRGFYEYHLGFRVTEKDETGFTLAVGESELEFRESDRQAFYHYAINIPGNQFSLAKSWAEERVTLNRESGEDEIYYRGFDADAFYFEDPAGNIVEFIGRRRVDRLGDFTMESLLNISEINITTPFMEEVGSLLQASGIQIWGSNGIDPKSLNFLGQGDAFILLLPPKRIWYFSKAKGEVHPLMIELTDSRQIEVSEEGRVTVHTAVNPIHDRLEELDFSGVLSWMEEGETQVLAKGDANRADELPNSVDTRFGIASGSKIFTAVAICRLVEEGKLAFDDRLPELLPDLFPASDVTVHQLLTHTSGIPDYFSEEEMDDYGALWREIPMYRMEQPADFIPLFRDKQMQFTPGERFHYNNAGYIVLGLIAEKVTGQPFTSVIQKQVFDPAGMNRSGYFRLDELPEHTAQGYLDVAGGWRTNQYSIPVRGGADGGAFTTAEDMEKFWSSLLAYELLSADMTDRLLTPHIPTKNGAHGYGIRITEEGYSISGKDPGVRFYSIVRKSDHSILTMLANTECNLPAVIAVIKGETDSGD</sequence>
<keyword evidence="4" id="KW-0378">Hydrolase</keyword>
<dbReference type="InterPro" id="IPR012338">
    <property type="entry name" value="Beta-lactam/transpept-like"/>
</dbReference>
<evidence type="ECO:0000256" key="1">
    <source>
        <dbReference type="ARBA" id="ARBA00004370"/>
    </source>
</evidence>
<gene>
    <name evidence="4" type="ORF">B0X71_02045</name>
</gene>
<dbReference type="SUPFAM" id="SSF56601">
    <property type="entry name" value="beta-lactamase/transpeptidase-like"/>
    <property type="match status" value="1"/>
</dbReference>
<dbReference type="AlphaFoldDB" id="A0A1Q2L4G1"/>
<reference evidence="4 5" key="1">
    <citation type="submission" date="2017-02" db="EMBL/GenBank/DDBJ databases">
        <title>The complete genomic sequence of a novel cold adapted crude oil-degrading bacterium Planococcus qaidamina Y42.</title>
        <authorList>
            <person name="Yang R."/>
        </authorList>
    </citation>
    <scope>NUCLEOTIDE SEQUENCE [LARGE SCALE GENOMIC DNA]</scope>
    <source>
        <strain evidence="4 5">Y42</strain>
    </source>
</reference>
<protein>
    <submittedName>
        <fullName evidence="4">Serine hydrolase</fullName>
    </submittedName>
</protein>
<dbReference type="PANTHER" id="PTHR46825:SF11">
    <property type="entry name" value="PENICILLIN-BINDING PROTEIN 4"/>
    <property type="match status" value="1"/>
</dbReference>
<name>A0A1Q2L4G1_9BACL</name>
<dbReference type="Gene3D" id="3.40.710.10">
    <property type="entry name" value="DD-peptidase/beta-lactamase superfamily"/>
    <property type="match status" value="1"/>
</dbReference>
<dbReference type="InterPro" id="IPR037523">
    <property type="entry name" value="VOC_core"/>
</dbReference>
<accession>A0A1Q2L4G1</accession>
<proteinExistence type="predicted"/>
<dbReference type="SUPFAM" id="SSF54593">
    <property type="entry name" value="Glyoxalase/Bleomycin resistance protein/Dihydroxybiphenyl dioxygenase"/>
    <property type="match status" value="1"/>
</dbReference>
<dbReference type="Proteomes" id="UP000188184">
    <property type="component" value="Chromosome"/>
</dbReference>
<dbReference type="InterPro" id="IPR040553">
    <property type="entry name" value="TxDE"/>
</dbReference>
<organism evidence="4 5">
    <name type="scientific">Planococcus lenghuensis</name>
    <dbReference type="NCBI Taxonomy" id="2213202"/>
    <lineage>
        <taxon>Bacteria</taxon>
        <taxon>Bacillati</taxon>
        <taxon>Bacillota</taxon>
        <taxon>Bacilli</taxon>
        <taxon>Bacillales</taxon>
        <taxon>Caryophanaceae</taxon>
        <taxon>Planococcus</taxon>
    </lineage>
</organism>
<evidence type="ECO:0000259" key="3">
    <source>
        <dbReference type="PROSITE" id="PS51819"/>
    </source>
</evidence>
<comment type="subcellular location">
    <subcellularLocation>
        <location evidence="1">Membrane</location>
    </subcellularLocation>
</comment>
<feature type="domain" description="VOC" evidence="3">
    <location>
        <begin position="1"/>
        <end position="113"/>
    </location>
</feature>
<evidence type="ECO:0000256" key="2">
    <source>
        <dbReference type="ARBA" id="ARBA00023136"/>
    </source>
</evidence>
<dbReference type="GO" id="GO:0016787">
    <property type="term" value="F:hydrolase activity"/>
    <property type="evidence" value="ECO:0007669"/>
    <property type="project" value="UniProtKB-KW"/>
</dbReference>
<dbReference type="Pfam" id="PF00144">
    <property type="entry name" value="Beta-lactamase"/>
    <property type="match status" value="1"/>
</dbReference>
<dbReference type="PANTHER" id="PTHR46825">
    <property type="entry name" value="D-ALANYL-D-ALANINE-CARBOXYPEPTIDASE/ENDOPEPTIDASE AMPH"/>
    <property type="match status" value="1"/>
</dbReference>
<keyword evidence="5" id="KW-1185">Reference proteome</keyword>
<evidence type="ECO:0000313" key="5">
    <source>
        <dbReference type="Proteomes" id="UP000188184"/>
    </source>
</evidence>
<evidence type="ECO:0000313" key="4">
    <source>
        <dbReference type="EMBL" id="AQQ54957.1"/>
    </source>
</evidence>
<keyword evidence="2" id="KW-0472">Membrane</keyword>
<dbReference type="PROSITE" id="PS51819">
    <property type="entry name" value="VOC"/>
    <property type="match status" value="1"/>
</dbReference>
<dbReference type="InterPro" id="IPR050491">
    <property type="entry name" value="AmpC-like"/>
</dbReference>
<dbReference type="InterPro" id="IPR001466">
    <property type="entry name" value="Beta-lactam-related"/>
</dbReference>
<dbReference type="GO" id="GO:0016020">
    <property type="term" value="C:membrane"/>
    <property type="evidence" value="ECO:0007669"/>
    <property type="project" value="UniProtKB-SubCell"/>
</dbReference>
<dbReference type="KEGG" id="pmar:B0X71_02045"/>
<dbReference type="InterPro" id="IPR029068">
    <property type="entry name" value="Glyas_Bleomycin-R_OHBP_Dase"/>
</dbReference>
<dbReference type="OrthoDB" id="9803467at2"/>